<evidence type="ECO:0000256" key="1">
    <source>
        <dbReference type="ARBA" id="ARBA00004651"/>
    </source>
</evidence>
<comment type="similarity">
    <text evidence="2 7">Belongs to the UPF0056 (MarC) family.</text>
</comment>
<gene>
    <name evidence="8" type="ORF">KILIM_066_00330</name>
</gene>
<dbReference type="EMBL" id="BAHD01000066">
    <property type="protein sequence ID" value="GAB97392.1"/>
    <property type="molecule type" value="Genomic_DNA"/>
</dbReference>
<organism evidence="8 9">
    <name type="scientific">Kineosphaera limosa NBRC 100340</name>
    <dbReference type="NCBI Taxonomy" id="1184609"/>
    <lineage>
        <taxon>Bacteria</taxon>
        <taxon>Bacillati</taxon>
        <taxon>Actinomycetota</taxon>
        <taxon>Actinomycetes</taxon>
        <taxon>Micrococcales</taxon>
        <taxon>Dermatophilaceae</taxon>
        <taxon>Kineosphaera</taxon>
    </lineage>
</organism>
<comment type="subcellular location">
    <subcellularLocation>
        <location evidence="1 7">Cell membrane</location>
        <topology evidence="1 7">Multi-pass membrane protein</topology>
    </subcellularLocation>
</comment>
<evidence type="ECO:0000313" key="8">
    <source>
        <dbReference type="EMBL" id="GAB97392.1"/>
    </source>
</evidence>
<evidence type="ECO:0000256" key="7">
    <source>
        <dbReference type="RuleBase" id="RU362048"/>
    </source>
</evidence>
<dbReference type="Proteomes" id="UP000008366">
    <property type="component" value="Unassembled WGS sequence"/>
</dbReference>
<evidence type="ECO:0000256" key="6">
    <source>
        <dbReference type="ARBA" id="ARBA00023136"/>
    </source>
</evidence>
<keyword evidence="9" id="KW-1185">Reference proteome</keyword>
<dbReference type="PANTHER" id="PTHR33508:SF1">
    <property type="entry name" value="UPF0056 MEMBRANE PROTEIN YHCE"/>
    <property type="match status" value="1"/>
</dbReference>
<dbReference type="STRING" id="1184609.KILIM_066_00330"/>
<dbReference type="Pfam" id="PF01914">
    <property type="entry name" value="MarC"/>
    <property type="match status" value="1"/>
</dbReference>
<evidence type="ECO:0000313" key="9">
    <source>
        <dbReference type="Proteomes" id="UP000008366"/>
    </source>
</evidence>
<dbReference type="GO" id="GO:0005886">
    <property type="term" value="C:plasma membrane"/>
    <property type="evidence" value="ECO:0007669"/>
    <property type="project" value="UniProtKB-SubCell"/>
</dbReference>
<evidence type="ECO:0000256" key="4">
    <source>
        <dbReference type="ARBA" id="ARBA00022692"/>
    </source>
</evidence>
<feature type="transmembrane region" description="Helical" evidence="7">
    <location>
        <begin position="45"/>
        <end position="70"/>
    </location>
</feature>
<accession>K6WZ67</accession>
<feature type="transmembrane region" description="Helical" evidence="7">
    <location>
        <begin position="190"/>
        <end position="208"/>
    </location>
</feature>
<feature type="transmembrane region" description="Helical" evidence="7">
    <location>
        <begin position="118"/>
        <end position="139"/>
    </location>
</feature>
<proteinExistence type="inferred from homology"/>
<comment type="caution">
    <text evidence="8">The sequence shown here is derived from an EMBL/GenBank/DDBJ whole genome shotgun (WGS) entry which is preliminary data.</text>
</comment>
<sequence>MDVSLFVQAFGGFFAIMNPFVALPMFLALTAGFELKRQRHTAVRVVLYSLMLAAVIVVSGSAVLGFFGITVDDFRVAGGIVLLMIALGMLNGASSAHSGSADEKQHQSDQAAQGDVSFYPLTFPMMLGPGTITTIIVFTSHADGAAGYIAVSAALGVVLALLFAVLWFAPNIGHHMSQTMRVIMTRLMGMILAAIAVQMVVAGLKALLPGLGG</sequence>
<feature type="transmembrane region" description="Helical" evidence="7">
    <location>
        <begin position="76"/>
        <end position="97"/>
    </location>
</feature>
<dbReference type="NCBIfam" id="TIGR00427">
    <property type="entry name" value="NAAT family transporter"/>
    <property type="match status" value="1"/>
</dbReference>
<dbReference type="PANTHER" id="PTHR33508">
    <property type="entry name" value="UPF0056 MEMBRANE PROTEIN YHCE"/>
    <property type="match status" value="1"/>
</dbReference>
<keyword evidence="6 7" id="KW-0472">Membrane</keyword>
<evidence type="ECO:0000256" key="3">
    <source>
        <dbReference type="ARBA" id="ARBA00022475"/>
    </source>
</evidence>
<keyword evidence="4 7" id="KW-0812">Transmembrane</keyword>
<dbReference type="AlphaFoldDB" id="K6WZ67"/>
<dbReference type="OrthoDB" id="21094at2"/>
<evidence type="ECO:0000256" key="5">
    <source>
        <dbReference type="ARBA" id="ARBA00022989"/>
    </source>
</evidence>
<dbReference type="RefSeq" id="WP_006593924.1">
    <property type="nucleotide sequence ID" value="NZ_BAHD01000066.1"/>
</dbReference>
<reference evidence="8 9" key="1">
    <citation type="submission" date="2012-08" db="EMBL/GenBank/DDBJ databases">
        <title>Whole genome shotgun sequence of Kineosphaera limosa NBRC 100340.</title>
        <authorList>
            <person name="Yoshida I."/>
            <person name="Isaki S."/>
            <person name="Hosoyama A."/>
            <person name="Tsuchikane K."/>
            <person name="Katsumata H."/>
            <person name="Ando Y."/>
            <person name="Ohji S."/>
            <person name="Hamada M."/>
            <person name="Tamura T."/>
            <person name="Yamazoe A."/>
            <person name="Yamazaki S."/>
            <person name="Fujita N."/>
        </authorList>
    </citation>
    <scope>NUCLEOTIDE SEQUENCE [LARGE SCALE GENOMIC DNA]</scope>
    <source>
        <strain evidence="8 9">NBRC 100340</strain>
    </source>
</reference>
<keyword evidence="5 7" id="KW-1133">Transmembrane helix</keyword>
<name>K6WZ67_9MICO</name>
<evidence type="ECO:0000256" key="2">
    <source>
        <dbReference type="ARBA" id="ARBA00009784"/>
    </source>
</evidence>
<feature type="transmembrane region" description="Helical" evidence="7">
    <location>
        <begin position="145"/>
        <end position="169"/>
    </location>
</feature>
<keyword evidence="3" id="KW-1003">Cell membrane</keyword>
<dbReference type="InterPro" id="IPR002771">
    <property type="entry name" value="Multi_antbiot-R_MarC"/>
</dbReference>
<dbReference type="eggNOG" id="COG2095">
    <property type="taxonomic scope" value="Bacteria"/>
</dbReference>
<protein>
    <recommendedName>
        <fullName evidence="7">UPF0056 membrane protein</fullName>
    </recommendedName>
</protein>
<feature type="transmembrane region" description="Helical" evidence="7">
    <location>
        <begin position="6"/>
        <end position="33"/>
    </location>
</feature>